<accession>A0A1M3SYD9</accession>
<dbReference type="Gene3D" id="3.40.50.1580">
    <property type="entry name" value="Nucleoside phosphorylase domain"/>
    <property type="match status" value="1"/>
</dbReference>
<dbReference type="Proteomes" id="UP000184063">
    <property type="component" value="Unassembled WGS sequence"/>
</dbReference>
<proteinExistence type="predicted"/>
<sequence>IHPKVPQPRSDHYVYPLSGVRGHDNVVVCLPTGVYGTTTTAITVSQLMSTYQTVRLGFHVRP</sequence>
<protein>
    <submittedName>
        <fullName evidence="1">Uncharacterized protein</fullName>
    </submittedName>
</protein>
<dbReference type="InterPro" id="IPR035994">
    <property type="entry name" value="Nucleoside_phosphorylase_sf"/>
</dbReference>
<organism evidence="1 2">
    <name type="scientific">Aspergillus luchuensis (strain CBS 106.47)</name>
    <dbReference type="NCBI Taxonomy" id="1137211"/>
    <lineage>
        <taxon>Eukaryota</taxon>
        <taxon>Fungi</taxon>
        <taxon>Dikarya</taxon>
        <taxon>Ascomycota</taxon>
        <taxon>Pezizomycotina</taxon>
        <taxon>Eurotiomycetes</taxon>
        <taxon>Eurotiomycetidae</taxon>
        <taxon>Eurotiales</taxon>
        <taxon>Aspergillaceae</taxon>
        <taxon>Aspergillus</taxon>
        <taxon>Aspergillus subgen. Circumdati</taxon>
    </lineage>
</organism>
<dbReference type="GO" id="GO:0003824">
    <property type="term" value="F:catalytic activity"/>
    <property type="evidence" value="ECO:0007669"/>
    <property type="project" value="InterPro"/>
</dbReference>
<evidence type="ECO:0000313" key="1">
    <source>
        <dbReference type="EMBL" id="OJZ79498.1"/>
    </source>
</evidence>
<reference evidence="2" key="1">
    <citation type="journal article" date="2017" name="Genome Biol.">
        <title>Comparative genomics reveals high biological diversity and specific adaptations in the industrially and medically important fungal genus Aspergillus.</title>
        <authorList>
            <person name="de Vries R.P."/>
            <person name="Riley R."/>
            <person name="Wiebenga A."/>
            <person name="Aguilar-Osorio G."/>
            <person name="Amillis S."/>
            <person name="Uchima C.A."/>
            <person name="Anderluh G."/>
            <person name="Asadollahi M."/>
            <person name="Askin M."/>
            <person name="Barry K."/>
            <person name="Battaglia E."/>
            <person name="Bayram O."/>
            <person name="Benocci T."/>
            <person name="Braus-Stromeyer S.A."/>
            <person name="Caldana C."/>
            <person name="Canovas D."/>
            <person name="Cerqueira G.C."/>
            <person name="Chen F."/>
            <person name="Chen W."/>
            <person name="Choi C."/>
            <person name="Clum A."/>
            <person name="Dos Santos R.A."/>
            <person name="Damasio A.R."/>
            <person name="Diallinas G."/>
            <person name="Emri T."/>
            <person name="Fekete E."/>
            <person name="Flipphi M."/>
            <person name="Freyberg S."/>
            <person name="Gallo A."/>
            <person name="Gournas C."/>
            <person name="Habgood R."/>
            <person name="Hainaut M."/>
            <person name="Harispe M.L."/>
            <person name="Henrissat B."/>
            <person name="Hilden K.S."/>
            <person name="Hope R."/>
            <person name="Hossain A."/>
            <person name="Karabika E."/>
            <person name="Karaffa L."/>
            <person name="Karanyi Z."/>
            <person name="Krasevec N."/>
            <person name="Kuo A."/>
            <person name="Kusch H."/>
            <person name="LaButti K."/>
            <person name="Lagendijk E.L."/>
            <person name="Lapidus A."/>
            <person name="Levasseur A."/>
            <person name="Lindquist E."/>
            <person name="Lipzen A."/>
            <person name="Logrieco A.F."/>
            <person name="MacCabe A."/>
            <person name="Maekelae M.R."/>
            <person name="Malavazi I."/>
            <person name="Melin P."/>
            <person name="Meyer V."/>
            <person name="Mielnichuk N."/>
            <person name="Miskei M."/>
            <person name="Molnar A.P."/>
            <person name="Mule G."/>
            <person name="Ngan C.Y."/>
            <person name="Orejas M."/>
            <person name="Orosz E."/>
            <person name="Ouedraogo J.P."/>
            <person name="Overkamp K.M."/>
            <person name="Park H.-S."/>
            <person name="Perrone G."/>
            <person name="Piumi F."/>
            <person name="Punt P.J."/>
            <person name="Ram A.F."/>
            <person name="Ramon A."/>
            <person name="Rauscher S."/>
            <person name="Record E."/>
            <person name="Riano-Pachon D.M."/>
            <person name="Robert V."/>
            <person name="Roehrig J."/>
            <person name="Ruller R."/>
            <person name="Salamov A."/>
            <person name="Salih N.S."/>
            <person name="Samson R.A."/>
            <person name="Sandor E."/>
            <person name="Sanguinetti M."/>
            <person name="Schuetze T."/>
            <person name="Sepcic K."/>
            <person name="Shelest E."/>
            <person name="Sherlock G."/>
            <person name="Sophianopoulou V."/>
            <person name="Squina F.M."/>
            <person name="Sun H."/>
            <person name="Susca A."/>
            <person name="Todd R.B."/>
            <person name="Tsang A."/>
            <person name="Unkles S.E."/>
            <person name="van de Wiele N."/>
            <person name="van Rossen-Uffink D."/>
            <person name="Oliveira J.V."/>
            <person name="Vesth T.C."/>
            <person name="Visser J."/>
            <person name="Yu J.-H."/>
            <person name="Zhou M."/>
            <person name="Andersen M.R."/>
            <person name="Archer D.B."/>
            <person name="Baker S.E."/>
            <person name="Benoit I."/>
            <person name="Brakhage A.A."/>
            <person name="Braus G.H."/>
            <person name="Fischer R."/>
            <person name="Frisvad J.C."/>
            <person name="Goldman G.H."/>
            <person name="Houbraken J."/>
            <person name="Oakley B."/>
            <person name="Pocsi I."/>
            <person name="Scazzocchio C."/>
            <person name="Seiboth B."/>
            <person name="vanKuyk P.A."/>
            <person name="Wortman J."/>
            <person name="Dyer P.S."/>
            <person name="Grigoriev I.V."/>
        </authorList>
    </citation>
    <scope>NUCLEOTIDE SEQUENCE [LARGE SCALE GENOMIC DNA]</scope>
    <source>
        <strain evidence="2">CBS 106.47</strain>
    </source>
</reference>
<name>A0A1M3SYD9_ASPLC</name>
<dbReference type="VEuPathDB" id="FungiDB:ASPFODRAFT_148992"/>
<feature type="non-terminal residue" evidence="1">
    <location>
        <position position="1"/>
    </location>
</feature>
<evidence type="ECO:0000313" key="2">
    <source>
        <dbReference type="Proteomes" id="UP000184063"/>
    </source>
</evidence>
<dbReference type="EMBL" id="KV878312">
    <property type="protein sequence ID" value="OJZ79498.1"/>
    <property type="molecule type" value="Genomic_DNA"/>
</dbReference>
<gene>
    <name evidence="1" type="ORF">ASPFODRAFT_148992</name>
</gene>
<dbReference type="GO" id="GO:0009116">
    <property type="term" value="P:nucleoside metabolic process"/>
    <property type="evidence" value="ECO:0007669"/>
    <property type="project" value="InterPro"/>
</dbReference>
<dbReference type="AlphaFoldDB" id="A0A1M3SYD9"/>